<sequence length="139" mass="15740">MKRSSFGPRKTPLKRSAWPLATAKQQLKRSEMKRRVKKPTVAEGSKYLEACRGADCYLRVASECWRVPADETVVPCHDNSLASGKGMGIKSSHEKTVPGCFWCHRWLDQGSATRAEKRLVFDLAYAEWEPVRTRKLAST</sequence>
<dbReference type="EMBL" id="CP046916">
    <property type="protein sequence ID" value="QGZ66378.1"/>
    <property type="molecule type" value="Genomic_DNA"/>
</dbReference>
<gene>
    <name evidence="2" type="ORF">FAZ98_31830</name>
</gene>
<feature type="region of interest" description="Disordered" evidence="1">
    <location>
        <begin position="1"/>
        <end position="38"/>
    </location>
</feature>
<proteinExistence type="predicted"/>
<dbReference type="RefSeq" id="WP_233272954.1">
    <property type="nucleotide sequence ID" value="NZ_CP046916.1"/>
</dbReference>
<dbReference type="AlphaFoldDB" id="A0A7Z2GR39"/>
<evidence type="ECO:0000313" key="2">
    <source>
        <dbReference type="EMBL" id="QGZ66378.1"/>
    </source>
</evidence>
<reference evidence="2 3" key="1">
    <citation type="submission" date="2019-12" db="EMBL/GenBank/DDBJ databases">
        <title>Paraburkholderia acidiphila 7Q-K02 sp. nov and Paraburkholderia acidisoli DHF22 sp. nov., two strains isolated from forest soil.</title>
        <authorList>
            <person name="Gao Z."/>
            <person name="Qiu L."/>
        </authorList>
    </citation>
    <scope>NUCLEOTIDE SEQUENCE [LARGE SCALE GENOMIC DNA]</scope>
    <source>
        <strain evidence="2 3">DHF22</strain>
    </source>
</reference>
<accession>A0A7Z2GR39</accession>
<evidence type="ECO:0000256" key="1">
    <source>
        <dbReference type="SAM" id="MobiDB-lite"/>
    </source>
</evidence>
<protein>
    <submittedName>
        <fullName evidence="2">DUF1364 family protein</fullName>
    </submittedName>
</protein>
<name>A0A7Z2GR39_9BURK</name>
<dbReference type="Proteomes" id="UP000433577">
    <property type="component" value="Chromosome 4"/>
</dbReference>
<dbReference type="Gene3D" id="3.30.50.20">
    <property type="entry name" value="prophage-derive protein ybcO"/>
    <property type="match status" value="1"/>
</dbReference>
<dbReference type="KEGG" id="pacs:FAZ98_31830"/>
<keyword evidence="3" id="KW-1185">Reference proteome</keyword>
<evidence type="ECO:0000313" key="3">
    <source>
        <dbReference type="Proteomes" id="UP000433577"/>
    </source>
</evidence>
<organism evidence="2 3">
    <name type="scientific">Paraburkholderia acidisoli</name>
    <dbReference type="NCBI Taxonomy" id="2571748"/>
    <lineage>
        <taxon>Bacteria</taxon>
        <taxon>Pseudomonadati</taxon>
        <taxon>Pseudomonadota</taxon>
        <taxon>Betaproteobacteria</taxon>
        <taxon>Burkholderiales</taxon>
        <taxon>Burkholderiaceae</taxon>
        <taxon>Paraburkholderia</taxon>
    </lineage>
</organism>